<dbReference type="InterPro" id="IPR003593">
    <property type="entry name" value="AAA+_ATPase"/>
</dbReference>
<dbReference type="Pfam" id="PF00005">
    <property type="entry name" value="ABC_tran"/>
    <property type="match status" value="1"/>
</dbReference>
<dbReference type="GO" id="GO:0005524">
    <property type="term" value="F:ATP binding"/>
    <property type="evidence" value="ECO:0007669"/>
    <property type="project" value="UniProtKB-KW"/>
</dbReference>
<dbReference type="Gene3D" id="3.40.50.300">
    <property type="entry name" value="P-loop containing nucleotide triphosphate hydrolases"/>
    <property type="match status" value="1"/>
</dbReference>
<dbReference type="InterPro" id="IPR015853">
    <property type="entry name" value="ABC_transpr_FbpC"/>
</dbReference>
<dbReference type="PANTHER" id="PTHR42781:SF4">
    <property type="entry name" value="SPERMIDINE_PUTRESCINE IMPORT ATP-BINDING PROTEIN POTA"/>
    <property type="match status" value="1"/>
</dbReference>
<dbReference type="InterPro" id="IPR017871">
    <property type="entry name" value="ABC_transporter-like_CS"/>
</dbReference>
<keyword evidence="1" id="KW-0813">Transport</keyword>
<keyword evidence="5 10" id="KW-0067">ATP-binding</keyword>
<evidence type="ECO:0000256" key="8">
    <source>
        <dbReference type="ARBA" id="ARBA00023136"/>
    </source>
</evidence>
<keyword evidence="6" id="KW-0408">Iron</keyword>
<dbReference type="InterPro" id="IPR003439">
    <property type="entry name" value="ABC_transporter-like_ATP-bd"/>
</dbReference>
<keyword evidence="2" id="KW-1003">Cell membrane</keyword>
<dbReference type="RefSeq" id="WP_236333002.1">
    <property type="nucleotide sequence ID" value="NZ_JAKIJS010000001.1"/>
</dbReference>
<name>A0ABS9H0X3_9BACL</name>
<keyword evidence="8" id="KW-0472">Membrane</keyword>
<dbReference type="InterPro" id="IPR050093">
    <property type="entry name" value="ABC_SmlMolc_Importer"/>
</dbReference>
<feature type="domain" description="ABC transporter" evidence="9">
    <location>
        <begin position="5"/>
        <end position="231"/>
    </location>
</feature>
<evidence type="ECO:0000259" key="9">
    <source>
        <dbReference type="PROSITE" id="PS50893"/>
    </source>
</evidence>
<dbReference type="Proteomes" id="UP001649381">
    <property type="component" value="Unassembled WGS sequence"/>
</dbReference>
<evidence type="ECO:0000256" key="2">
    <source>
        <dbReference type="ARBA" id="ARBA00022475"/>
    </source>
</evidence>
<organism evidence="10 11">
    <name type="scientific">Pseudalkalibacillus berkeleyi</name>
    <dbReference type="NCBI Taxonomy" id="1069813"/>
    <lineage>
        <taxon>Bacteria</taxon>
        <taxon>Bacillati</taxon>
        <taxon>Bacillota</taxon>
        <taxon>Bacilli</taxon>
        <taxon>Bacillales</taxon>
        <taxon>Fictibacillaceae</taxon>
        <taxon>Pseudalkalibacillus</taxon>
    </lineage>
</organism>
<evidence type="ECO:0000256" key="1">
    <source>
        <dbReference type="ARBA" id="ARBA00022448"/>
    </source>
</evidence>
<dbReference type="PROSITE" id="PS00211">
    <property type="entry name" value="ABC_TRANSPORTER_1"/>
    <property type="match status" value="1"/>
</dbReference>
<evidence type="ECO:0000256" key="3">
    <source>
        <dbReference type="ARBA" id="ARBA00022496"/>
    </source>
</evidence>
<evidence type="ECO:0000256" key="6">
    <source>
        <dbReference type="ARBA" id="ARBA00023004"/>
    </source>
</evidence>
<dbReference type="SMART" id="SM00382">
    <property type="entry name" value="AAA"/>
    <property type="match status" value="1"/>
</dbReference>
<accession>A0ABS9H0X3</accession>
<protein>
    <submittedName>
        <fullName evidence="10">ABC transporter ATP-binding protein</fullName>
    </submittedName>
</protein>
<reference evidence="10 11" key="1">
    <citation type="submission" date="2022-01" db="EMBL/GenBank/DDBJ databases">
        <title>Alkalihalobacillus sp. EGI L200015, a novel bacterium isolated from a salt lake sediment.</title>
        <authorList>
            <person name="Gao L."/>
            <person name="Fang B.-Z."/>
            <person name="Li W.-J."/>
        </authorList>
    </citation>
    <scope>NUCLEOTIDE SEQUENCE [LARGE SCALE GENOMIC DNA]</scope>
    <source>
        <strain evidence="10 11">KCTC 12718</strain>
    </source>
</reference>
<keyword evidence="7" id="KW-0406">Ion transport</keyword>
<gene>
    <name evidence="10" type="ORF">L2716_06745</name>
</gene>
<evidence type="ECO:0000256" key="4">
    <source>
        <dbReference type="ARBA" id="ARBA00022741"/>
    </source>
</evidence>
<sequence length="317" mass="36160">MEKFVELRNISKHYQEAVSVLDRISLSIQKGEILSIVGPSGCGKSTLLRCIAGLEEYEGTIQMNGDTSTENRTIVLMFQESLLFPHLTVLENVTYGLKMKKIPKKERIQSAQTMLDKVEMTAHTTKYPYELSGGQQQRVALARALVMKPDLLLLDEPFSSLDQSLRYDLRLYVRDLLVSEGVTSLFITHDKEEASFMGDRIAVMNNGEIQQVGHPEEVALRPSNRFVAHFFSEGLLVEDGFISSRDLEVFQKNTKHEMIKVEGRVVNKSMEHGERIYHIHIPTTNQTITLPSKQKFEDGEPIYLQYSKSDIHYINHN</sequence>
<keyword evidence="3" id="KW-0410">Iron transport</keyword>
<dbReference type="CDD" id="cd03259">
    <property type="entry name" value="ABC_Carb_Solutes_like"/>
    <property type="match status" value="1"/>
</dbReference>
<evidence type="ECO:0000313" key="11">
    <source>
        <dbReference type="Proteomes" id="UP001649381"/>
    </source>
</evidence>
<dbReference type="EMBL" id="JAKIJS010000001">
    <property type="protein sequence ID" value="MCF6137423.1"/>
    <property type="molecule type" value="Genomic_DNA"/>
</dbReference>
<evidence type="ECO:0000256" key="7">
    <source>
        <dbReference type="ARBA" id="ARBA00023065"/>
    </source>
</evidence>
<proteinExistence type="predicted"/>
<evidence type="ECO:0000256" key="5">
    <source>
        <dbReference type="ARBA" id="ARBA00022840"/>
    </source>
</evidence>
<comment type="caution">
    <text evidence="10">The sequence shown here is derived from an EMBL/GenBank/DDBJ whole genome shotgun (WGS) entry which is preliminary data.</text>
</comment>
<dbReference type="InterPro" id="IPR027417">
    <property type="entry name" value="P-loop_NTPase"/>
</dbReference>
<dbReference type="PROSITE" id="PS50893">
    <property type="entry name" value="ABC_TRANSPORTER_2"/>
    <property type="match status" value="1"/>
</dbReference>
<keyword evidence="4" id="KW-0547">Nucleotide-binding</keyword>
<evidence type="ECO:0000313" key="10">
    <source>
        <dbReference type="EMBL" id="MCF6137423.1"/>
    </source>
</evidence>
<dbReference type="PANTHER" id="PTHR42781">
    <property type="entry name" value="SPERMIDINE/PUTRESCINE IMPORT ATP-BINDING PROTEIN POTA"/>
    <property type="match status" value="1"/>
</dbReference>
<dbReference type="SUPFAM" id="SSF52540">
    <property type="entry name" value="P-loop containing nucleoside triphosphate hydrolases"/>
    <property type="match status" value="1"/>
</dbReference>
<keyword evidence="11" id="KW-1185">Reference proteome</keyword>